<dbReference type="SUPFAM" id="SSF117281">
    <property type="entry name" value="Kelch motif"/>
    <property type="match status" value="1"/>
</dbReference>
<organism evidence="1 2">
    <name type="scientific">Kipferlia bialata</name>
    <dbReference type="NCBI Taxonomy" id="797122"/>
    <lineage>
        <taxon>Eukaryota</taxon>
        <taxon>Metamonada</taxon>
        <taxon>Carpediemonas-like organisms</taxon>
        <taxon>Kipferlia</taxon>
    </lineage>
</organism>
<accession>A0A9K3CTT5</accession>
<protein>
    <submittedName>
        <fullName evidence="1">Uncharacterized protein</fullName>
    </submittedName>
</protein>
<dbReference type="AlphaFoldDB" id="A0A9K3CTT5"/>
<reference evidence="1 2" key="1">
    <citation type="journal article" date="2018" name="PLoS ONE">
        <title>The draft genome of Kipferlia bialata reveals reductive genome evolution in fornicate parasites.</title>
        <authorList>
            <person name="Tanifuji G."/>
            <person name="Takabayashi S."/>
            <person name="Kume K."/>
            <person name="Takagi M."/>
            <person name="Nakayama T."/>
            <person name="Kamikawa R."/>
            <person name="Inagaki Y."/>
            <person name="Hashimoto T."/>
        </authorList>
    </citation>
    <scope>NUCLEOTIDE SEQUENCE [LARGE SCALE GENOMIC DNA]</scope>
    <source>
        <strain evidence="1">NY0173</strain>
    </source>
</reference>
<evidence type="ECO:0000313" key="1">
    <source>
        <dbReference type="EMBL" id="GIQ82280.1"/>
    </source>
</evidence>
<keyword evidence="2" id="KW-1185">Reference proteome</keyword>
<gene>
    <name evidence="1" type="ORF">KIPB_003386</name>
</gene>
<dbReference type="Gene3D" id="2.120.10.80">
    <property type="entry name" value="Kelch-type beta propeller"/>
    <property type="match status" value="1"/>
</dbReference>
<evidence type="ECO:0000313" key="2">
    <source>
        <dbReference type="Proteomes" id="UP000265618"/>
    </source>
</evidence>
<name>A0A9K3CTT5_9EUKA</name>
<comment type="caution">
    <text evidence="1">The sequence shown here is derived from an EMBL/GenBank/DDBJ whole genome shotgun (WGS) entry which is preliminary data.</text>
</comment>
<dbReference type="Proteomes" id="UP000265618">
    <property type="component" value="Unassembled WGS sequence"/>
</dbReference>
<proteinExistence type="predicted"/>
<feature type="non-terminal residue" evidence="1">
    <location>
        <position position="1"/>
    </location>
</feature>
<sequence>RASMFGQANQVSDEDHFSLYTLLDTLVMVCLPNAQRGRRVAYAPSDQVPGTPEEPMYPELMEACIGLMSNLYSGPPVTFLDNENLFGYTMLYSQRCGPRWIVRREWFGKGRWQPKEFLLAMARCTEHLGVGYSTRAEFCAYLLDPARHYDVSNRPAMAQLIGSMVSCGGRNSGPFFVRAAEGHLAEYIETLEDTKQLVKVCYSFTEYFLNQAGSVNESVYQEMAMMPGPRVHGVSSALVDTLTLCRDKCRDNGSDEAHWVTHAVATFLSDLHSWALPPNITAVTIPMPVELNLPLFRAHECVTVGENCAILLGTKNSWGPYDNRVLAYMATLNETSASGLDIQPIDATCQGITSAVCMGGKVYVYAGGAPPKYCDSFESRPEISMEEDPDYDYHNYGEEEEEYPPTSVHVYSLDTREWEGECICGEEGPDLRYPRGMVAVSDTEFVLVVGHFTINRGKPLEAWLCDTESMRWKRLASPPPPQEDCPPTDDYYRRTVYGMGMLGSRLHLTGGAMEYSDCYHCALTLPSEAEPEGEWTVLGNICAQGFQSLGDHMGLALTETGVHGYDALRNQVGRELLSHALHVPDETMIYDCVSCALNKDTVLAMIVTHPDLEPFSEETGPTLAMLLSVDTDALRDTCVLDRPYDPYAQ</sequence>
<dbReference type="EMBL" id="BDIP01000645">
    <property type="protein sequence ID" value="GIQ82280.1"/>
    <property type="molecule type" value="Genomic_DNA"/>
</dbReference>
<dbReference type="InterPro" id="IPR015915">
    <property type="entry name" value="Kelch-typ_b-propeller"/>
</dbReference>